<organism evidence="10 11">
    <name type="scientific">Jannaschia ovalis</name>
    <dbReference type="NCBI Taxonomy" id="3038773"/>
    <lineage>
        <taxon>Bacteria</taxon>
        <taxon>Pseudomonadati</taxon>
        <taxon>Pseudomonadota</taxon>
        <taxon>Alphaproteobacteria</taxon>
        <taxon>Rhodobacterales</taxon>
        <taxon>Roseobacteraceae</taxon>
        <taxon>Jannaschia</taxon>
    </lineage>
</organism>
<keyword evidence="7" id="KW-0813">Transport</keyword>
<dbReference type="Gene3D" id="3.30.70.100">
    <property type="match status" value="1"/>
</dbReference>
<dbReference type="InterPro" id="IPR045275">
    <property type="entry name" value="MscS_archaea/bacteria_type"/>
</dbReference>
<evidence type="ECO:0000256" key="3">
    <source>
        <dbReference type="ARBA" id="ARBA00022475"/>
    </source>
</evidence>
<feature type="transmembrane region" description="Helical" evidence="7">
    <location>
        <begin position="111"/>
        <end position="137"/>
    </location>
</feature>
<evidence type="ECO:0000256" key="1">
    <source>
        <dbReference type="ARBA" id="ARBA00004651"/>
    </source>
</evidence>
<feature type="transmembrane region" description="Helical" evidence="7">
    <location>
        <begin position="74"/>
        <end position="99"/>
    </location>
</feature>
<dbReference type="SUPFAM" id="SSF82861">
    <property type="entry name" value="Mechanosensitive channel protein MscS (YggB), transmembrane region"/>
    <property type="match status" value="1"/>
</dbReference>
<accession>A0ABY8LDJ4</accession>
<evidence type="ECO:0000313" key="10">
    <source>
        <dbReference type="EMBL" id="WGH78140.1"/>
    </source>
</evidence>
<comment type="subcellular location">
    <subcellularLocation>
        <location evidence="7">Cell inner membrane</location>
        <topology evidence="7">Multi-pass membrane protein</topology>
    </subcellularLocation>
    <subcellularLocation>
        <location evidence="1">Cell membrane</location>
        <topology evidence="1">Multi-pass membrane protein</topology>
    </subcellularLocation>
</comment>
<keyword evidence="7" id="KW-0406">Ion transport</keyword>
<dbReference type="InterPro" id="IPR049278">
    <property type="entry name" value="MS_channel_C"/>
</dbReference>
<evidence type="ECO:0000313" key="11">
    <source>
        <dbReference type="Proteomes" id="UP001243420"/>
    </source>
</evidence>
<name>A0ABY8LDJ4_9RHOB</name>
<dbReference type="InterPro" id="IPR011014">
    <property type="entry name" value="MscS_channel_TM-2"/>
</dbReference>
<sequence>MEQDTDPQGATGFDQVTADTSLIFAKLDSWLEGFFRLLPNLAVALVVALLFVAAGATIGWAVSRTAASRGRNSLGSVLGSILRWLVAIAGLLIAFTIVVPSLRLGDLVAGLGIGSVAIGFAFKDILQNLFAGLLILFRQPFRTGDQIVTGNGYEGTVEEIEMRATLIRTYDGRRVVIPNAQVYTDAITVNTAFETRRSEYDFGIHYDADTGQAIDVAVQAARGVDGVLADPAPEALSTNLGDFAKSVRLRWWTASTQAEVVHTRSAVMLAVERAFADAGIAIPFPTQTLHLGGSLETEAPARRQEAAE</sequence>
<protein>
    <recommendedName>
        <fullName evidence="7">Small-conductance mechanosensitive channel</fullName>
    </recommendedName>
</protein>
<comment type="caution">
    <text evidence="7">Lacks conserved residue(s) required for the propagation of feature annotation.</text>
</comment>
<keyword evidence="11" id="KW-1185">Reference proteome</keyword>
<dbReference type="RefSeq" id="WP_279964835.1">
    <property type="nucleotide sequence ID" value="NZ_CP122537.1"/>
</dbReference>
<evidence type="ECO:0000259" key="8">
    <source>
        <dbReference type="Pfam" id="PF00924"/>
    </source>
</evidence>
<comment type="function">
    <text evidence="7">Mechanosensitive channel that participates in the regulation of osmotic pressure changes within the cell, opening in response to stretch forces in the membrane lipid bilayer, without the need for other proteins. Contributes to normal resistance to hypoosmotic shock. Forms an ion channel of 1.0 nanosiemens conductance with a slight preference for anions.</text>
</comment>
<dbReference type="InterPro" id="IPR006685">
    <property type="entry name" value="MscS_channel_2nd"/>
</dbReference>
<feature type="domain" description="Mechanosensitive ion channel MscS C-terminal" evidence="9">
    <location>
        <begin position="199"/>
        <end position="282"/>
    </location>
</feature>
<keyword evidence="6 7" id="KW-0472">Membrane</keyword>
<keyword evidence="7" id="KW-0407">Ion channel</keyword>
<dbReference type="PANTHER" id="PTHR30221:SF1">
    <property type="entry name" value="SMALL-CONDUCTANCE MECHANOSENSITIVE CHANNEL"/>
    <property type="match status" value="1"/>
</dbReference>
<keyword evidence="5 7" id="KW-1133">Transmembrane helix</keyword>
<evidence type="ECO:0000256" key="5">
    <source>
        <dbReference type="ARBA" id="ARBA00022989"/>
    </source>
</evidence>
<dbReference type="Pfam" id="PF00924">
    <property type="entry name" value="MS_channel_2nd"/>
    <property type="match status" value="1"/>
</dbReference>
<dbReference type="SUPFAM" id="SSF82689">
    <property type="entry name" value="Mechanosensitive channel protein MscS (YggB), C-terminal domain"/>
    <property type="match status" value="1"/>
</dbReference>
<dbReference type="Gene3D" id="1.10.287.1260">
    <property type="match status" value="1"/>
</dbReference>
<dbReference type="Gene3D" id="2.30.30.60">
    <property type="match status" value="1"/>
</dbReference>
<dbReference type="PANTHER" id="PTHR30221">
    <property type="entry name" value="SMALL-CONDUCTANCE MECHANOSENSITIVE CHANNEL"/>
    <property type="match status" value="1"/>
</dbReference>
<evidence type="ECO:0000256" key="7">
    <source>
        <dbReference type="RuleBase" id="RU369025"/>
    </source>
</evidence>
<evidence type="ECO:0000256" key="6">
    <source>
        <dbReference type="ARBA" id="ARBA00023136"/>
    </source>
</evidence>
<dbReference type="InterPro" id="IPR023408">
    <property type="entry name" value="MscS_beta-dom_sf"/>
</dbReference>
<dbReference type="Proteomes" id="UP001243420">
    <property type="component" value="Chromosome"/>
</dbReference>
<keyword evidence="3" id="KW-1003">Cell membrane</keyword>
<dbReference type="EMBL" id="CP122537">
    <property type="protein sequence ID" value="WGH78140.1"/>
    <property type="molecule type" value="Genomic_DNA"/>
</dbReference>
<dbReference type="InterPro" id="IPR011066">
    <property type="entry name" value="MscS_channel_C_sf"/>
</dbReference>
<gene>
    <name evidence="10" type="ORF">P8627_14050</name>
</gene>
<keyword evidence="4 7" id="KW-0812">Transmembrane</keyword>
<comment type="similarity">
    <text evidence="2 7">Belongs to the MscS (TC 1.A.23) family.</text>
</comment>
<comment type="subunit">
    <text evidence="7">Homoheptamer.</text>
</comment>
<feature type="transmembrane region" description="Helical" evidence="7">
    <location>
        <begin position="41"/>
        <end position="62"/>
    </location>
</feature>
<dbReference type="InterPro" id="IPR010920">
    <property type="entry name" value="LSM_dom_sf"/>
</dbReference>
<dbReference type="Pfam" id="PF21082">
    <property type="entry name" value="MS_channel_3rd"/>
    <property type="match status" value="1"/>
</dbReference>
<evidence type="ECO:0000256" key="2">
    <source>
        <dbReference type="ARBA" id="ARBA00008017"/>
    </source>
</evidence>
<keyword evidence="7" id="KW-0997">Cell inner membrane</keyword>
<dbReference type="SUPFAM" id="SSF50182">
    <property type="entry name" value="Sm-like ribonucleoproteins"/>
    <property type="match status" value="1"/>
</dbReference>
<reference evidence="10 11" key="1">
    <citation type="submission" date="2023-04" db="EMBL/GenBank/DDBJ databases">
        <title>Jannaschia ovalis sp. nov., a marine bacterium isolated from sea tidal flat.</title>
        <authorList>
            <person name="Kwon D.Y."/>
            <person name="Kim J.-J."/>
        </authorList>
    </citation>
    <scope>NUCLEOTIDE SEQUENCE [LARGE SCALE GENOMIC DNA]</scope>
    <source>
        <strain evidence="10 11">GRR-S6-38</strain>
    </source>
</reference>
<evidence type="ECO:0000256" key="4">
    <source>
        <dbReference type="ARBA" id="ARBA00022692"/>
    </source>
</evidence>
<feature type="domain" description="Mechanosensitive ion channel MscS" evidence="8">
    <location>
        <begin position="124"/>
        <end position="187"/>
    </location>
</feature>
<evidence type="ECO:0000259" key="9">
    <source>
        <dbReference type="Pfam" id="PF21082"/>
    </source>
</evidence>
<proteinExistence type="inferred from homology"/>